<reference evidence="2 3" key="1">
    <citation type="submission" date="2020-08" db="EMBL/GenBank/DDBJ databases">
        <title>Genomic Encyclopedia of Type Strains, Phase IV (KMG-IV): sequencing the most valuable type-strain genomes for metagenomic binning, comparative biology and taxonomic classification.</title>
        <authorList>
            <person name="Goeker M."/>
        </authorList>
    </citation>
    <scope>NUCLEOTIDE SEQUENCE [LARGE SCALE GENOMIC DNA]</scope>
    <source>
        <strain evidence="2 3">DSM 14925</strain>
    </source>
</reference>
<sequence>MGLFSEISKSLSDLKNNMDEAKDKLYLVQKEAEKVQKIGQEIQTKIDEFKFSIEGNLAVINEISKKYIILEKSNKEKTPRK</sequence>
<dbReference type="RefSeq" id="WP_183538254.1">
    <property type="nucleotide sequence ID" value="NZ_DASWOY010000024.1"/>
</dbReference>
<dbReference type="EMBL" id="JACHHV010000001">
    <property type="protein sequence ID" value="MBB5887252.1"/>
    <property type="molecule type" value="Genomic_DNA"/>
</dbReference>
<evidence type="ECO:0000256" key="1">
    <source>
        <dbReference type="SAM" id="Coils"/>
    </source>
</evidence>
<organism evidence="2 3">
    <name type="scientific">Lactovum miscens</name>
    <dbReference type="NCBI Taxonomy" id="190387"/>
    <lineage>
        <taxon>Bacteria</taxon>
        <taxon>Bacillati</taxon>
        <taxon>Bacillota</taxon>
        <taxon>Bacilli</taxon>
        <taxon>Lactobacillales</taxon>
        <taxon>Streptococcaceae</taxon>
        <taxon>Lactovum</taxon>
    </lineage>
</organism>
<proteinExistence type="predicted"/>
<accession>A0A841C6M6</accession>
<keyword evidence="3" id="KW-1185">Reference proteome</keyword>
<protein>
    <submittedName>
        <fullName evidence="2">Putative nuclease with TOPRIM domain</fullName>
    </submittedName>
</protein>
<evidence type="ECO:0000313" key="3">
    <source>
        <dbReference type="Proteomes" id="UP000562464"/>
    </source>
</evidence>
<dbReference type="Proteomes" id="UP000562464">
    <property type="component" value="Unassembled WGS sequence"/>
</dbReference>
<evidence type="ECO:0000313" key="2">
    <source>
        <dbReference type="EMBL" id="MBB5887252.1"/>
    </source>
</evidence>
<keyword evidence="1" id="KW-0175">Coiled coil</keyword>
<gene>
    <name evidence="2" type="ORF">HNQ37_000120</name>
</gene>
<feature type="coiled-coil region" evidence="1">
    <location>
        <begin position="4"/>
        <end position="31"/>
    </location>
</feature>
<comment type="caution">
    <text evidence="2">The sequence shown here is derived from an EMBL/GenBank/DDBJ whole genome shotgun (WGS) entry which is preliminary data.</text>
</comment>
<dbReference type="AlphaFoldDB" id="A0A841C6M6"/>
<name>A0A841C6M6_9LACT</name>